<name>A0AAD9F6I3_DISEL</name>
<keyword evidence="2" id="KW-1185">Reference proteome</keyword>
<feature type="non-terminal residue" evidence="1">
    <location>
        <position position="1"/>
    </location>
</feature>
<gene>
    <name evidence="1" type="ORF">KUDE01_009535</name>
</gene>
<dbReference type="AlphaFoldDB" id="A0AAD9F6I3"/>
<reference evidence="1" key="1">
    <citation type="submission" date="2023-04" db="EMBL/GenBank/DDBJ databases">
        <title>Chromosome-level genome of Chaenocephalus aceratus.</title>
        <authorList>
            <person name="Park H."/>
        </authorList>
    </citation>
    <scope>NUCLEOTIDE SEQUENCE</scope>
    <source>
        <strain evidence="1">DE</strain>
        <tissue evidence="1">Muscle</tissue>
    </source>
</reference>
<accession>A0AAD9F6I3</accession>
<evidence type="ECO:0000313" key="1">
    <source>
        <dbReference type="EMBL" id="KAK1890704.1"/>
    </source>
</evidence>
<dbReference type="Proteomes" id="UP001228049">
    <property type="component" value="Unassembled WGS sequence"/>
</dbReference>
<feature type="non-terminal residue" evidence="1">
    <location>
        <position position="77"/>
    </location>
</feature>
<dbReference type="EMBL" id="JASDAP010000015">
    <property type="protein sequence ID" value="KAK1890704.1"/>
    <property type="molecule type" value="Genomic_DNA"/>
</dbReference>
<evidence type="ECO:0000313" key="2">
    <source>
        <dbReference type="Proteomes" id="UP001228049"/>
    </source>
</evidence>
<protein>
    <submittedName>
        <fullName evidence="1">DNA excision repair protein ERCC-6-like 2</fullName>
    </submittedName>
</protein>
<organism evidence="1 2">
    <name type="scientific">Dissostichus eleginoides</name>
    <name type="common">Patagonian toothfish</name>
    <name type="synonym">Dissostichus amissus</name>
    <dbReference type="NCBI Taxonomy" id="100907"/>
    <lineage>
        <taxon>Eukaryota</taxon>
        <taxon>Metazoa</taxon>
        <taxon>Chordata</taxon>
        <taxon>Craniata</taxon>
        <taxon>Vertebrata</taxon>
        <taxon>Euteleostomi</taxon>
        <taxon>Actinopterygii</taxon>
        <taxon>Neopterygii</taxon>
        <taxon>Teleostei</taxon>
        <taxon>Neoteleostei</taxon>
        <taxon>Acanthomorphata</taxon>
        <taxon>Eupercaria</taxon>
        <taxon>Perciformes</taxon>
        <taxon>Notothenioidei</taxon>
        <taxon>Nototheniidae</taxon>
        <taxon>Dissostichus</taxon>
    </lineage>
</organism>
<proteinExistence type="predicted"/>
<sequence length="77" mass="8292">DRAKTSLNAEQNSEDSHGPCLVKAARTRRGLSLKVIKKRTCWLGEKPAIGFLRALKRSDCAGKGRSCSPPAANVIPC</sequence>
<comment type="caution">
    <text evidence="1">The sequence shown here is derived from an EMBL/GenBank/DDBJ whole genome shotgun (WGS) entry which is preliminary data.</text>
</comment>